<dbReference type="InterPro" id="IPR011991">
    <property type="entry name" value="ArsR-like_HTH"/>
</dbReference>
<dbReference type="CDD" id="cd00090">
    <property type="entry name" value="HTH_ARSR"/>
    <property type="match status" value="1"/>
</dbReference>
<reference evidence="2 3" key="1">
    <citation type="submission" date="2020-07" db="EMBL/GenBank/DDBJ databases">
        <title>Sequencing the genomes of 1000 actinobacteria strains.</title>
        <authorList>
            <person name="Klenk H.-P."/>
        </authorList>
    </citation>
    <scope>NUCLEOTIDE SEQUENCE [LARGE SCALE GENOMIC DNA]</scope>
    <source>
        <strain evidence="2 3">DSM 19663</strain>
    </source>
</reference>
<sequence length="176" mass="19781">MSSEDARERAARRALSSPLRLRILRYCLYESHSNREIAVQFGLNPGTSLHHVRTLVDTGFLSAEDARPGRRGSVEIPYRATGKSWDSPTEGGGDLLIRTFLEEIEGRDLDELFMVRMGFKLRPDRLEELQRRLVDLVLEFHGSPDDDGELSSLFIAGHPEDRPEARPAPRQGPGSS</sequence>
<dbReference type="GO" id="GO:0003677">
    <property type="term" value="F:DNA binding"/>
    <property type="evidence" value="ECO:0007669"/>
    <property type="project" value="UniProtKB-KW"/>
</dbReference>
<feature type="region of interest" description="Disordered" evidence="1">
    <location>
        <begin position="145"/>
        <end position="176"/>
    </location>
</feature>
<feature type="compositionally biased region" description="Basic and acidic residues" evidence="1">
    <location>
        <begin position="158"/>
        <end position="167"/>
    </location>
</feature>
<dbReference type="AlphaFoldDB" id="A0A839E392"/>
<organism evidence="2 3">
    <name type="scientific">Microcella alkalica</name>
    <dbReference type="NCBI Taxonomy" id="355930"/>
    <lineage>
        <taxon>Bacteria</taxon>
        <taxon>Bacillati</taxon>
        <taxon>Actinomycetota</taxon>
        <taxon>Actinomycetes</taxon>
        <taxon>Micrococcales</taxon>
        <taxon>Microbacteriaceae</taxon>
        <taxon>Microcella</taxon>
    </lineage>
</organism>
<protein>
    <submittedName>
        <fullName evidence="2">DNA-binding transcriptional ArsR family regulator</fullName>
    </submittedName>
</protein>
<proteinExistence type="predicted"/>
<dbReference type="RefSeq" id="WP_182489671.1">
    <property type="nucleotide sequence ID" value="NZ_BAAAOV010000002.1"/>
</dbReference>
<dbReference type="Proteomes" id="UP000585905">
    <property type="component" value="Unassembled WGS sequence"/>
</dbReference>
<evidence type="ECO:0000256" key="1">
    <source>
        <dbReference type="SAM" id="MobiDB-lite"/>
    </source>
</evidence>
<evidence type="ECO:0000313" key="3">
    <source>
        <dbReference type="Proteomes" id="UP000585905"/>
    </source>
</evidence>
<dbReference type="InterPro" id="IPR036390">
    <property type="entry name" value="WH_DNA-bd_sf"/>
</dbReference>
<gene>
    <name evidence="2" type="ORF">FHX53_000385</name>
</gene>
<name>A0A839E392_9MICO</name>
<accession>A0A839E392</accession>
<dbReference type="InterPro" id="IPR036388">
    <property type="entry name" value="WH-like_DNA-bd_sf"/>
</dbReference>
<keyword evidence="2" id="KW-0238">DNA-binding</keyword>
<evidence type="ECO:0000313" key="2">
    <source>
        <dbReference type="EMBL" id="MBA8846821.1"/>
    </source>
</evidence>
<dbReference type="EMBL" id="JACGWX010000001">
    <property type="protein sequence ID" value="MBA8846821.1"/>
    <property type="molecule type" value="Genomic_DNA"/>
</dbReference>
<comment type="caution">
    <text evidence="2">The sequence shown here is derived from an EMBL/GenBank/DDBJ whole genome shotgun (WGS) entry which is preliminary data.</text>
</comment>
<dbReference type="SUPFAM" id="SSF46785">
    <property type="entry name" value="Winged helix' DNA-binding domain"/>
    <property type="match status" value="1"/>
</dbReference>
<dbReference type="Gene3D" id="1.10.10.10">
    <property type="entry name" value="Winged helix-like DNA-binding domain superfamily/Winged helix DNA-binding domain"/>
    <property type="match status" value="1"/>
</dbReference>
<keyword evidence="3" id="KW-1185">Reference proteome</keyword>